<evidence type="ECO:0000259" key="2">
    <source>
        <dbReference type="Pfam" id="PF05116"/>
    </source>
</evidence>
<dbReference type="PANTHER" id="PTHR46521">
    <property type="entry name" value="SUCROSE-PHOSPHATASE 2-RELATED"/>
    <property type="match status" value="1"/>
</dbReference>
<dbReference type="EMBL" id="RCHR01000002">
    <property type="protein sequence ID" value="RLL46713.1"/>
    <property type="molecule type" value="Genomic_DNA"/>
</dbReference>
<dbReference type="AlphaFoldDB" id="A0A498D8J3"/>
<sequence length="231" mass="25555">MLATDLDGTLVGDVIALKELLQFFESQPYNVELVYITGRHYDSALSLIDSESLPLPSILVTDVGTSIYSGSELLPDSKWEKKMMENWNPQAIKEIAMQIPGISLQSLPDDRRVSFYVNDNKEASMLRQKLKESDLSHTFVFSSGRDVDVLPEGAGKGKALQYIVKEYADDQANILVAGDSGNDLDMLTLGYPAVIVGNAQKELLEVNRENIYNATKACAGGIQQAWKHYYG</sequence>
<comment type="caution">
    <text evidence="3">The sequence shown here is derived from an EMBL/GenBank/DDBJ whole genome shotgun (WGS) entry which is preliminary data.</text>
</comment>
<protein>
    <submittedName>
        <fullName evidence="3">HAD-IIB family hydrolase</fullName>
    </submittedName>
</protein>
<dbReference type="NCBIfam" id="TIGR01482">
    <property type="entry name" value="SPP-subfamily"/>
    <property type="match status" value="1"/>
</dbReference>
<dbReference type="InterPro" id="IPR036412">
    <property type="entry name" value="HAD-like_sf"/>
</dbReference>
<evidence type="ECO:0000313" key="4">
    <source>
        <dbReference type="Proteomes" id="UP000270219"/>
    </source>
</evidence>
<dbReference type="SFLD" id="SFLDG01140">
    <property type="entry name" value="C2.B:_Phosphomannomutase_and_P"/>
    <property type="match status" value="1"/>
</dbReference>
<dbReference type="Gene3D" id="3.40.50.1000">
    <property type="entry name" value="HAD superfamily/HAD-like"/>
    <property type="match status" value="1"/>
</dbReference>
<accession>A0A498D8J3</accession>
<dbReference type="InterPro" id="IPR006380">
    <property type="entry name" value="SPP-like_dom"/>
</dbReference>
<reference evidence="3 4" key="1">
    <citation type="submission" date="2018-10" db="EMBL/GenBank/DDBJ databases">
        <title>Oceanobacillus sp. YLB-02 draft genome.</title>
        <authorList>
            <person name="Yu L."/>
        </authorList>
    </citation>
    <scope>NUCLEOTIDE SEQUENCE [LARGE SCALE GENOMIC DNA]</scope>
    <source>
        <strain evidence="3 4">YLB-02</strain>
    </source>
</reference>
<dbReference type="OrthoDB" id="9781413at2"/>
<dbReference type="PANTHER" id="PTHR46521:SF4">
    <property type="entry name" value="SUCROSE-PHOSPHATASE 2-RELATED"/>
    <property type="match status" value="1"/>
</dbReference>
<dbReference type="InterPro" id="IPR023214">
    <property type="entry name" value="HAD_sf"/>
</dbReference>
<dbReference type="GO" id="GO:0016791">
    <property type="term" value="F:phosphatase activity"/>
    <property type="evidence" value="ECO:0007669"/>
    <property type="project" value="UniProtKB-ARBA"/>
</dbReference>
<dbReference type="NCBIfam" id="TIGR01484">
    <property type="entry name" value="HAD-SF-IIB"/>
    <property type="match status" value="1"/>
</dbReference>
<dbReference type="Gene3D" id="3.90.1070.10">
    <property type="match status" value="1"/>
</dbReference>
<keyword evidence="4" id="KW-1185">Reference proteome</keyword>
<keyword evidence="1 3" id="KW-0378">Hydrolase</keyword>
<proteinExistence type="predicted"/>
<dbReference type="SFLD" id="SFLDG01141">
    <property type="entry name" value="C2.B.1:_Sucrose_Phosphatase_Li"/>
    <property type="match status" value="1"/>
</dbReference>
<dbReference type="Pfam" id="PF05116">
    <property type="entry name" value="S6PP"/>
    <property type="match status" value="1"/>
</dbReference>
<dbReference type="SFLD" id="SFLDS00003">
    <property type="entry name" value="Haloacid_Dehalogenase"/>
    <property type="match status" value="1"/>
</dbReference>
<dbReference type="Proteomes" id="UP000270219">
    <property type="component" value="Unassembled WGS sequence"/>
</dbReference>
<dbReference type="InterPro" id="IPR006379">
    <property type="entry name" value="HAD-SF_hydro_IIB"/>
</dbReference>
<dbReference type="InterPro" id="IPR051518">
    <property type="entry name" value="Sucrose_Phosphatase"/>
</dbReference>
<evidence type="ECO:0000313" key="3">
    <source>
        <dbReference type="EMBL" id="RLL46713.1"/>
    </source>
</evidence>
<name>A0A498D8J3_9BACI</name>
<gene>
    <name evidence="3" type="ORF">D8M04_05785</name>
</gene>
<dbReference type="SUPFAM" id="SSF56784">
    <property type="entry name" value="HAD-like"/>
    <property type="match status" value="1"/>
</dbReference>
<evidence type="ECO:0000256" key="1">
    <source>
        <dbReference type="ARBA" id="ARBA00022801"/>
    </source>
</evidence>
<organism evidence="3 4">
    <name type="scientific">Oceanobacillus piezotolerans</name>
    <dbReference type="NCBI Taxonomy" id="2448030"/>
    <lineage>
        <taxon>Bacteria</taxon>
        <taxon>Bacillati</taxon>
        <taxon>Bacillota</taxon>
        <taxon>Bacilli</taxon>
        <taxon>Bacillales</taxon>
        <taxon>Bacillaceae</taxon>
        <taxon>Oceanobacillus</taxon>
    </lineage>
</organism>
<feature type="domain" description="Sucrose phosphatase-like" evidence="2">
    <location>
        <begin position="1"/>
        <end position="229"/>
    </location>
</feature>